<protein>
    <submittedName>
        <fullName evidence="2">Unannotated protein</fullName>
    </submittedName>
</protein>
<organism evidence="2">
    <name type="scientific">freshwater metagenome</name>
    <dbReference type="NCBI Taxonomy" id="449393"/>
    <lineage>
        <taxon>unclassified sequences</taxon>
        <taxon>metagenomes</taxon>
        <taxon>ecological metagenomes</taxon>
    </lineage>
</organism>
<name>A0A6J6CBW1_9ZZZZ</name>
<dbReference type="EMBL" id="CAEZSR010000022">
    <property type="protein sequence ID" value="CAB4548882.1"/>
    <property type="molecule type" value="Genomic_DNA"/>
</dbReference>
<evidence type="ECO:0000259" key="1">
    <source>
        <dbReference type="PROSITE" id="PS51186"/>
    </source>
</evidence>
<feature type="domain" description="N-acetyltransferase" evidence="1">
    <location>
        <begin position="1"/>
        <end position="137"/>
    </location>
</feature>
<dbReference type="InterPro" id="IPR000182">
    <property type="entry name" value="GNAT_dom"/>
</dbReference>
<dbReference type="GO" id="GO:0016747">
    <property type="term" value="F:acyltransferase activity, transferring groups other than amino-acyl groups"/>
    <property type="evidence" value="ECO:0007669"/>
    <property type="project" value="InterPro"/>
</dbReference>
<sequence>MPLRPARSTDTDRLAAILAATGAELPASLDAYLSVVVDHGQLLVHEDAPGAAVSGFGGVVPLDDGGALVTDLFVHPAAQGRGVGGTILDALLTGRPRRTTFSSGHPAALPAYARRGMAPRWTLHYRNGVVRDVASLDIARDSARGVVVSEVDAPRAVAAELLGRSWLVRWFADQGARCLELRAPTGDDLVGAAIVAGQPDGTHRVERLVTIGDASAATVAVLAWIGVGASVTCCVPAHSSADEVLERVGFQVVDADTCCSTESDPLPSHLVALHPGLG</sequence>
<dbReference type="SUPFAM" id="SSF55729">
    <property type="entry name" value="Acyl-CoA N-acyltransferases (Nat)"/>
    <property type="match status" value="1"/>
</dbReference>
<evidence type="ECO:0000313" key="2">
    <source>
        <dbReference type="EMBL" id="CAB4548882.1"/>
    </source>
</evidence>
<dbReference type="CDD" id="cd04301">
    <property type="entry name" value="NAT_SF"/>
    <property type="match status" value="1"/>
</dbReference>
<proteinExistence type="predicted"/>
<dbReference type="Gene3D" id="3.40.630.30">
    <property type="match status" value="1"/>
</dbReference>
<reference evidence="2" key="1">
    <citation type="submission" date="2020-05" db="EMBL/GenBank/DDBJ databases">
        <authorList>
            <person name="Chiriac C."/>
            <person name="Salcher M."/>
            <person name="Ghai R."/>
            <person name="Kavagutti S V."/>
        </authorList>
    </citation>
    <scope>NUCLEOTIDE SEQUENCE</scope>
</reference>
<dbReference type="InterPro" id="IPR016181">
    <property type="entry name" value="Acyl_CoA_acyltransferase"/>
</dbReference>
<dbReference type="AlphaFoldDB" id="A0A6J6CBW1"/>
<gene>
    <name evidence="2" type="ORF">UFOPK1493_00892</name>
</gene>
<accession>A0A6J6CBW1</accession>
<dbReference type="Pfam" id="PF13508">
    <property type="entry name" value="Acetyltransf_7"/>
    <property type="match status" value="1"/>
</dbReference>
<dbReference type="PROSITE" id="PS51186">
    <property type="entry name" value="GNAT"/>
    <property type="match status" value="1"/>
</dbReference>